<evidence type="ECO:0000256" key="1">
    <source>
        <dbReference type="SAM" id="SignalP"/>
    </source>
</evidence>
<sequence length="80" mass="8538">MNKWFVFILLWAMAFCVGNTYAKNEVTRQLGGACGEDSNIIAGCASGLSCKNGTCQMNSFLSPATVGCKQAMKDMGDDSK</sequence>
<accession>A0A0F5JSX9</accession>
<dbReference type="EMBL" id="LAQU01000107">
    <property type="protein sequence ID" value="KKB60956.1"/>
    <property type="molecule type" value="Genomic_DNA"/>
</dbReference>
<dbReference type="AlphaFoldDB" id="A0A0F5JSX9"/>
<feature type="signal peptide" evidence="1">
    <location>
        <begin position="1"/>
        <end position="22"/>
    </location>
</feature>
<evidence type="ECO:0008006" key="4">
    <source>
        <dbReference type="Google" id="ProtNLM"/>
    </source>
</evidence>
<dbReference type="RefSeq" id="WP_046154496.1">
    <property type="nucleotide sequence ID" value="NZ_CADFGU010000043.1"/>
</dbReference>
<proteinExistence type="predicted"/>
<gene>
    <name evidence="2" type="ORF">WM40_26100</name>
</gene>
<organism evidence="2 3">
    <name type="scientific">Robbsia andropogonis</name>
    <dbReference type="NCBI Taxonomy" id="28092"/>
    <lineage>
        <taxon>Bacteria</taxon>
        <taxon>Pseudomonadati</taxon>
        <taxon>Pseudomonadota</taxon>
        <taxon>Betaproteobacteria</taxon>
        <taxon>Burkholderiales</taxon>
        <taxon>Burkholderiaceae</taxon>
        <taxon>Robbsia</taxon>
    </lineage>
</organism>
<evidence type="ECO:0000313" key="2">
    <source>
        <dbReference type="EMBL" id="KKB60956.1"/>
    </source>
</evidence>
<reference evidence="2 3" key="1">
    <citation type="submission" date="2015-03" db="EMBL/GenBank/DDBJ databases">
        <title>Draft Genome Sequence of Burkholderia andropogonis type strain ICMP2807, isolated from Sorghum bicolor.</title>
        <authorList>
            <person name="Lopes-Santos L."/>
            <person name="Castro D.B."/>
            <person name="Ottoboni L.M."/>
            <person name="Park D."/>
            <person name="Weirc B.S."/>
            <person name="Destefano S.A."/>
        </authorList>
    </citation>
    <scope>NUCLEOTIDE SEQUENCE [LARGE SCALE GENOMIC DNA]</scope>
    <source>
        <strain evidence="2 3">ICMP2807</strain>
    </source>
</reference>
<dbReference type="Proteomes" id="UP000033618">
    <property type="component" value="Unassembled WGS sequence"/>
</dbReference>
<dbReference type="PATRIC" id="fig|28092.6.peg.6158"/>
<keyword evidence="1" id="KW-0732">Signal</keyword>
<name>A0A0F5JSX9_9BURK</name>
<feature type="chain" id="PRO_5002490847" description="Lipoprotein" evidence="1">
    <location>
        <begin position="23"/>
        <end position="80"/>
    </location>
</feature>
<comment type="caution">
    <text evidence="2">The sequence shown here is derived from an EMBL/GenBank/DDBJ whole genome shotgun (WGS) entry which is preliminary data.</text>
</comment>
<protein>
    <recommendedName>
        <fullName evidence="4">Lipoprotein</fullName>
    </recommendedName>
</protein>
<keyword evidence="3" id="KW-1185">Reference proteome</keyword>
<evidence type="ECO:0000313" key="3">
    <source>
        <dbReference type="Proteomes" id="UP000033618"/>
    </source>
</evidence>